<proteinExistence type="predicted"/>
<evidence type="ECO:0000313" key="2">
    <source>
        <dbReference type="EMBL" id="SCO92389.1"/>
    </source>
</evidence>
<accession>A0A2H3UEY1</accession>
<dbReference type="EMBL" id="FMJY01000011">
    <property type="protein sequence ID" value="SCO92389.1"/>
    <property type="molecule type" value="Genomic_DNA"/>
</dbReference>
<protein>
    <submittedName>
        <fullName evidence="2">Uncharacterized protein</fullName>
    </submittedName>
</protein>
<name>A0A2H3UEY1_FUSOX</name>
<feature type="compositionally biased region" description="Basic and acidic residues" evidence="1">
    <location>
        <begin position="7"/>
        <end position="19"/>
    </location>
</feature>
<feature type="region of interest" description="Disordered" evidence="1">
    <location>
        <begin position="1"/>
        <end position="29"/>
    </location>
</feature>
<organism evidence="2 3">
    <name type="scientific">Fusarium oxysporum</name>
    <name type="common">Fusarium vascular wilt</name>
    <dbReference type="NCBI Taxonomy" id="5507"/>
    <lineage>
        <taxon>Eukaryota</taxon>
        <taxon>Fungi</taxon>
        <taxon>Dikarya</taxon>
        <taxon>Ascomycota</taxon>
        <taxon>Pezizomycotina</taxon>
        <taxon>Sordariomycetes</taxon>
        <taxon>Hypocreomycetidae</taxon>
        <taxon>Hypocreales</taxon>
        <taxon>Nectriaceae</taxon>
        <taxon>Fusarium</taxon>
        <taxon>Fusarium oxysporum species complex</taxon>
    </lineage>
</organism>
<reference evidence="3" key="1">
    <citation type="submission" date="2016-09" db="EMBL/GenBank/DDBJ databases">
        <authorList>
            <person name="Guldener U."/>
        </authorList>
    </citation>
    <scope>NUCLEOTIDE SEQUENCE [LARGE SCALE GENOMIC DNA]</scope>
    <source>
        <strain evidence="3">V64-1</strain>
    </source>
</reference>
<dbReference type="AlphaFoldDB" id="A0A2H3UEY1"/>
<dbReference type="Proteomes" id="UP000219369">
    <property type="component" value="Unassembled WGS sequence"/>
</dbReference>
<evidence type="ECO:0000256" key="1">
    <source>
        <dbReference type="SAM" id="MobiDB-lite"/>
    </source>
</evidence>
<gene>
    <name evidence="2" type="ORF">FRV6_16517</name>
</gene>
<sequence length="29" mass="3172">MEMLDSVSKEAQKQRHDLSSEPAVITLGA</sequence>
<evidence type="ECO:0000313" key="3">
    <source>
        <dbReference type="Proteomes" id="UP000219369"/>
    </source>
</evidence>